<evidence type="ECO:0000313" key="1">
    <source>
        <dbReference type="EMBL" id="PBK98947.1"/>
    </source>
</evidence>
<accession>A0A2H3ECA4</accession>
<keyword evidence="2" id="KW-1185">Reference proteome</keyword>
<gene>
    <name evidence="1" type="ORF">ARMGADRAFT_484334</name>
</gene>
<name>A0A2H3ECA4_ARMGA</name>
<evidence type="ECO:0000313" key="2">
    <source>
        <dbReference type="Proteomes" id="UP000217790"/>
    </source>
</evidence>
<dbReference type="InParanoid" id="A0A2H3ECA4"/>
<sequence>MMNHSRTSPNLHFPFFSPCRGGPQISSICCHSCKNALRPLIPAHSLPIPSAALRWKYRLLVDEAAKHAIALSADEVVRPLDAAYLAPWLSRLADNRYLRAPDLMLPVDDHPLRGDAAPWPYLVAGRHERLGRRQTYGQSL</sequence>
<dbReference type="Proteomes" id="UP000217790">
    <property type="component" value="Unassembled WGS sequence"/>
</dbReference>
<dbReference type="EMBL" id="KZ293647">
    <property type="protein sequence ID" value="PBK98947.1"/>
    <property type="molecule type" value="Genomic_DNA"/>
</dbReference>
<organism evidence="1 2">
    <name type="scientific">Armillaria gallica</name>
    <name type="common">Bulbous honey fungus</name>
    <name type="synonym">Armillaria bulbosa</name>
    <dbReference type="NCBI Taxonomy" id="47427"/>
    <lineage>
        <taxon>Eukaryota</taxon>
        <taxon>Fungi</taxon>
        <taxon>Dikarya</taxon>
        <taxon>Basidiomycota</taxon>
        <taxon>Agaricomycotina</taxon>
        <taxon>Agaricomycetes</taxon>
        <taxon>Agaricomycetidae</taxon>
        <taxon>Agaricales</taxon>
        <taxon>Marasmiineae</taxon>
        <taxon>Physalacriaceae</taxon>
        <taxon>Armillaria</taxon>
    </lineage>
</organism>
<reference evidence="2" key="1">
    <citation type="journal article" date="2017" name="Nat. Ecol. Evol.">
        <title>Genome expansion and lineage-specific genetic innovations in the forest pathogenic fungi Armillaria.</title>
        <authorList>
            <person name="Sipos G."/>
            <person name="Prasanna A.N."/>
            <person name="Walter M.C."/>
            <person name="O'Connor E."/>
            <person name="Balint B."/>
            <person name="Krizsan K."/>
            <person name="Kiss B."/>
            <person name="Hess J."/>
            <person name="Varga T."/>
            <person name="Slot J."/>
            <person name="Riley R."/>
            <person name="Boka B."/>
            <person name="Rigling D."/>
            <person name="Barry K."/>
            <person name="Lee J."/>
            <person name="Mihaltcheva S."/>
            <person name="LaButti K."/>
            <person name="Lipzen A."/>
            <person name="Waldron R."/>
            <person name="Moloney N.M."/>
            <person name="Sperisen C."/>
            <person name="Kredics L."/>
            <person name="Vagvoelgyi C."/>
            <person name="Patrignani A."/>
            <person name="Fitzpatrick D."/>
            <person name="Nagy I."/>
            <person name="Doyle S."/>
            <person name="Anderson J.B."/>
            <person name="Grigoriev I.V."/>
            <person name="Gueldener U."/>
            <person name="Muensterkoetter M."/>
            <person name="Nagy L.G."/>
        </authorList>
    </citation>
    <scope>NUCLEOTIDE SEQUENCE [LARGE SCALE GENOMIC DNA]</scope>
    <source>
        <strain evidence="2">Ar21-2</strain>
    </source>
</reference>
<proteinExistence type="predicted"/>
<protein>
    <submittedName>
        <fullName evidence="1">Uncharacterized protein</fullName>
    </submittedName>
</protein>
<dbReference type="AlphaFoldDB" id="A0A2H3ECA4"/>
<dbReference type="OrthoDB" id="3184970at2759"/>